<dbReference type="Proteomes" id="UP001163321">
    <property type="component" value="Chromosome 11"/>
</dbReference>
<dbReference type="EMBL" id="CM047590">
    <property type="protein sequence ID" value="KAI9919575.1"/>
    <property type="molecule type" value="Genomic_DNA"/>
</dbReference>
<protein>
    <submittedName>
        <fullName evidence="1">Uncharacterized protein</fullName>
    </submittedName>
</protein>
<accession>A0ACC0WLN3</accession>
<organism evidence="1 2">
    <name type="scientific">Peronosclerospora sorghi</name>
    <dbReference type="NCBI Taxonomy" id="230839"/>
    <lineage>
        <taxon>Eukaryota</taxon>
        <taxon>Sar</taxon>
        <taxon>Stramenopiles</taxon>
        <taxon>Oomycota</taxon>
        <taxon>Peronosporomycetes</taxon>
        <taxon>Peronosporales</taxon>
        <taxon>Peronosporaceae</taxon>
        <taxon>Peronosclerospora</taxon>
    </lineage>
</organism>
<keyword evidence="2" id="KW-1185">Reference proteome</keyword>
<comment type="caution">
    <text evidence="1">The sequence shown here is derived from an EMBL/GenBank/DDBJ whole genome shotgun (WGS) entry which is preliminary data.</text>
</comment>
<gene>
    <name evidence="1" type="ORF">PsorP6_017542</name>
</gene>
<evidence type="ECO:0000313" key="1">
    <source>
        <dbReference type="EMBL" id="KAI9919575.1"/>
    </source>
</evidence>
<proteinExistence type="predicted"/>
<reference evidence="1 2" key="1">
    <citation type="journal article" date="2022" name="bioRxiv">
        <title>The genome of the oomycete Peronosclerospora sorghi, a cosmopolitan pathogen of maize and sorghum, is inflated with dispersed pseudogenes.</title>
        <authorList>
            <person name="Fletcher K."/>
            <person name="Martin F."/>
            <person name="Isakeit T."/>
            <person name="Cavanaugh K."/>
            <person name="Magill C."/>
            <person name="Michelmore R."/>
        </authorList>
    </citation>
    <scope>NUCLEOTIDE SEQUENCE [LARGE SCALE GENOMIC DNA]</scope>
    <source>
        <strain evidence="1">P6</strain>
    </source>
</reference>
<evidence type="ECO:0000313" key="2">
    <source>
        <dbReference type="Proteomes" id="UP001163321"/>
    </source>
</evidence>
<sequence length="110" mass="12467">MEGTSDVLNVLEEWQMEIIKNSMLKLCCEDYYNFCQEIGGETSIIMEEILKARDDRIAINITLNLFGAPLNEPAMRISDRNPLYPSIGTLYHEATVLLAEAGDELALAWR</sequence>
<name>A0ACC0WLN3_9STRA</name>